<dbReference type="InterPro" id="IPR011032">
    <property type="entry name" value="GroES-like_sf"/>
</dbReference>
<dbReference type="Proteomes" id="UP000611723">
    <property type="component" value="Unassembled WGS sequence"/>
</dbReference>
<dbReference type="SUPFAM" id="SSF50129">
    <property type="entry name" value="GroES-like"/>
    <property type="match status" value="1"/>
</dbReference>
<gene>
    <name evidence="3" type="ORF">JKA74_19845</name>
</gene>
<sequence>MKAAILEEFNQKLKIKDIDKPEVGEGMVLVKIKASGINPVDQKLSLGYMKDRLPYEFPIVLGWDMAGEVEECGHGASRFRKGEEVYAYARRPKLQEGTFAEYIAIPESYLAKKPINISFEEASAIPLAGLTAYQSLFDAGNLKTDETVLILGASGGVGTFAVQLAKYHGSKVIAVASEKNHAYLKELGADHCIDYKKGNVAEEVKKIEKEGVPLVFDAVGGETTKTGAECLHKGGRLVSITSQGEGLPEGTDFRFVFVAPNARELEHIREMVEAGSLKVPIQKQYSLEEINEAFEQIDTGHTRGKIVVSMN</sequence>
<dbReference type="GO" id="GO:0016491">
    <property type="term" value="F:oxidoreductase activity"/>
    <property type="evidence" value="ECO:0007669"/>
    <property type="project" value="UniProtKB-KW"/>
</dbReference>
<keyword evidence="4" id="KW-1185">Reference proteome</keyword>
<dbReference type="Gene3D" id="3.90.180.10">
    <property type="entry name" value="Medium-chain alcohol dehydrogenases, catalytic domain"/>
    <property type="match status" value="1"/>
</dbReference>
<dbReference type="SMART" id="SM00829">
    <property type="entry name" value="PKS_ER"/>
    <property type="match status" value="1"/>
</dbReference>
<dbReference type="InterPro" id="IPR002364">
    <property type="entry name" value="Quin_OxRdtase/zeta-crystal_CS"/>
</dbReference>
<evidence type="ECO:0000313" key="4">
    <source>
        <dbReference type="Proteomes" id="UP000611723"/>
    </source>
</evidence>
<dbReference type="GO" id="GO:0008270">
    <property type="term" value="F:zinc ion binding"/>
    <property type="evidence" value="ECO:0007669"/>
    <property type="project" value="InterPro"/>
</dbReference>
<name>A0A934X2S1_9BACT</name>
<evidence type="ECO:0000259" key="2">
    <source>
        <dbReference type="SMART" id="SM00829"/>
    </source>
</evidence>
<dbReference type="PANTHER" id="PTHR11695:SF294">
    <property type="entry name" value="RETICULON-4-INTERACTING PROTEIN 1, MITOCHONDRIAL"/>
    <property type="match status" value="1"/>
</dbReference>
<evidence type="ECO:0000256" key="1">
    <source>
        <dbReference type="ARBA" id="ARBA00023002"/>
    </source>
</evidence>
<dbReference type="PANTHER" id="PTHR11695">
    <property type="entry name" value="ALCOHOL DEHYDROGENASE RELATED"/>
    <property type="match status" value="1"/>
</dbReference>
<reference evidence="3" key="1">
    <citation type="submission" date="2021-01" db="EMBL/GenBank/DDBJ databases">
        <title>Marivirga aurantiaca sp. nov., isolated from intertidal surface sediments.</title>
        <authorList>
            <person name="Zhang M."/>
        </authorList>
    </citation>
    <scope>NUCLEOTIDE SEQUENCE</scope>
    <source>
        <strain evidence="3">S37H4</strain>
    </source>
</reference>
<dbReference type="CDD" id="cd05289">
    <property type="entry name" value="MDR_like_2"/>
    <property type="match status" value="1"/>
</dbReference>
<dbReference type="RefSeq" id="WP_201432991.1">
    <property type="nucleotide sequence ID" value="NZ_JAEQBW010000016.1"/>
</dbReference>
<dbReference type="Pfam" id="PF08240">
    <property type="entry name" value="ADH_N"/>
    <property type="match status" value="1"/>
</dbReference>
<keyword evidence="1" id="KW-0560">Oxidoreductase</keyword>
<accession>A0A934X2S1</accession>
<dbReference type="AlphaFoldDB" id="A0A934X2S1"/>
<dbReference type="Pfam" id="PF13602">
    <property type="entry name" value="ADH_zinc_N_2"/>
    <property type="match status" value="1"/>
</dbReference>
<dbReference type="InterPro" id="IPR020843">
    <property type="entry name" value="ER"/>
</dbReference>
<dbReference type="EMBL" id="JAEQBW010000016">
    <property type="protein sequence ID" value="MBK6267305.1"/>
    <property type="molecule type" value="Genomic_DNA"/>
</dbReference>
<proteinExistence type="predicted"/>
<dbReference type="SUPFAM" id="SSF51735">
    <property type="entry name" value="NAD(P)-binding Rossmann-fold domains"/>
    <property type="match status" value="1"/>
</dbReference>
<dbReference type="InterPro" id="IPR013154">
    <property type="entry name" value="ADH-like_N"/>
</dbReference>
<dbReference type="InterPro" id="IPR050700">
    <property type="entry name" value="YIM1/Zinc_Alcohol_DH_Fams"/>
</dbReference>
<dbReference type="InterPro" id="IPR036291">
    <property type="entry name" value="NAD(P)-bd_dom_sf"/>
</dbReference>
<organism evidence="3 4">
    <name type="scientific">Marivirga aurantiaca</name>
    <dbReference type="NCBI Taxonomy" id="2802615"/>
    <lineage>
        <taxon>Bacteria</taxon>
        <taxon>Pseudomonadati</taxon>
        <taxon>Bacteroidota</taxon>
        <taxon>Cytophagia</taxon>
        <taxon>Cytophagales</taxon>
        <taxon>Marivirgaceae</taxon>
        <taxon>Marivirga</taxon>
    </lineage>
</organism>
<dbReference type="Gene3D" id="3.40.50.720">
    <property type="entry name" value="NAD(P)-binding Rossmann-like Domain"/>
    <property type="match status" value="1"/>
</dbReference>
<comment type="caution">
    <text evidence="3">The sequence shown here is derived from an EMBL/GenBank/DDBJ whole genome shotgun (WGS) entry which is preliminary data.</text>
</comment>
<feature type="domain" description="Enoyl reductase (ER)" evidence="2">
    <location>
        <begin position="8"/>
        <end position="308"/>
    </location>
</feature>
<evidence type="ECO:0000313" key="3">
    <source>
        <dbReference type="EMBL" id="MBK6267305.1"/>
    </source>
</evidence>
<dbReference type="PROSITE" id="PS01162">
    <property type="entry name" value="QOR_ZETA_CRYSTAL"/>
    <property type="match status" value="1"/>
</dbReference>
<protein>
    <submittedName>
        <fullName evidence="3">NADP-dependent oxidoreductase</fullName>
    </submittedName>
</protein>